<evidence type="ECO:0000256" key="3">
    <source>
        <dbReference type="ARBA" id="ARBA00022989"/>
    </source>
</evidence>
<dbReference type="GO" id="GO:0016020">
    <property type="term" value="C:membrane"/>
    <property type="evidence" value="ECO:0007669"/>
    <property type="project" value="UniProtKB-SubCell"/>
</dbReference>
<feature type="compositionally biased region" description="Gly residues" evidence="6">
    <location>
        <begin position="57"/>
        <end position="68"/>
    </location>
</feature>
<gene>
    <name evidence="8" type="ORF">ACHAXA_002380</name>
</gene>
<name>A0ABD3RA00_9STRA</name>
<keyword evidence="9" id="KW-1185">Reference proteome</keyword>
<evidence type="ECO:0000313" key="9">
    <source>
        <dbReference type="Proteomes" id="UP001530377"/>
    </source>
</evidence>
<evidence type="ECO:0000256" key="6">
    <source>
        <dbReference type="SAM" id="MobiDB-lite"/>
    </source>
</evidence>
<organism evidence="8 9">
    <name type="scientific">Cyclostephanos tholiformis</name>
    <dbReference type="NCBI Taxonomy" id="382380"/>
    <lineage>
        <taxon>Eukaryota</taxon>
        <taxon>Sar</taxon>
        <taxon>Stramenopiles</taxon>
        <taxon>Ochrophyta</taxon>
        <taxon>Bacillariophyta</taxon>
        <taxon>Coscinodiscophyceae</taxon>
        <taxon>Thalassiosirophycidae</taxon>
        <taxon>Stephanodiscales</taxon>
        <taxon>Stephanodiscaceae</taxon>
        <taxon>Cyclostephanos</taxon>
    </lineage>
</organism>
<proteinExistence type="predicted"/>
<feature type="transmembrane region" description="Helical" evidence="7">
    <location>
        <begin position="462"/>
        <end position="483"/>
    </location>
</feature>
<keyword evidence="4 7" id="KW-0472">Membrane</keyword>
<feature type="region of interest" description="Disordered" evidence="6">
    <location>
        <begin position="41"/>
        <end position="74"/>
    </location>
</feature>
<dbReference type="EMBL" id="JALLPB020000372">
    <property type="protein sequence ID" value="KAL3809810.1"/>
    <property type="molecule type" value="Genomic_DNA"/>
</dbReference>
<evidence type="ECO:0000256" key="5">
    <source>
        <dbReference type="SAM" id="Coils"/>
    </source>
</evidence>
<dbReference type="Proteomes" id="UP001530377">
    <property type="component" value="Unassembled WGS sequence"/>
</dbReference>
<sequence length="824" mass="91722">SVVTGLVVEKLEKGVNNMRRGNKDEQRRLLSDVAHCDHYGPTENNDCKDSTDDDGDGGSQFEGSGGLTPLGRRRRGHGGTAASFKCFCRSLPLLLAVMSLAGLFYSHDISQSRISALSMQLAHVESDISRLGSELDETSLRLSDAEATLRNHSAVVARFADSVSNGDVLKKLEDLDIQSKEREERVHEEMEETKEEIRGVLKKTKTDIDTTVSDATNEINAQVLTVQSSLSQYIRATQDQFSTENSFMVYQLAGTFTLLGCLISMWHMTSHLKSFHQPFVQRKVLAILWMCPIYSVTSWLSLVAPEPLEGYLGILKDLYEAYVIYTFLSFCIAVLGKGDRDTVVKLLAHHQDGHHLSTPVPRWLVDFVCCCRCCCPSRRNAYSEDEEEKRMQYADAVLLQCQVCAMQFVFLRPMLTTALFVLKKFHYHGPLFGKLPFGIDDGYIDNGSYKSGGAMDYRSPQFYIVILQNASVFLAFSGLLNFYHAVQEDLSWCRPFPKFLCIKGVVFMTFWQGIALTLLANTTNIIGNDDDDDDEVDKYAKQAQNFLICLEMLGFSIAHFYCFPVEEWEEGYRPEEDHSKYGDRMAIGDFLQDLKVILRHSKKKGSIKSDESISTVLEDDEKMDDSTDEGRLQSLLEKYESPNSSYAKFKRGGENELSIGNVKGINHATPPQTFRPSKVLASLKAMNAPSELRHATALLLQSSLLDEVTANLLTRDILDQPMEGAFSDAVNNDGEGEGGGGGGGEGEGQKESQIDPAGLASLDQSQSFTELAITVTNDPEAIPPRNEDATTFSEVPYLFAPPNVVNEMLRPSIFTMHSLSPDSQ</sequence>
<dbReference type="AlphaFoldDB" id="A0ABD3RA00"/>
<dbReference type="PANTHER" id="PTHR23423">
    <property type="entry name" value="ORGANIC SOLUTE TRANSPORTER-RELATED"/>
    <property type="match status" value="1"/>
</dbReference>
<feature type="transmembrane region" description="Helical" evidence="7">
    <location>
        <begin position="504"/>
        <end position="523"/>
    </location>
</feature>
<comment type="caution">
    <text evidence="8">The sequence shown here is derived from an EMBL/GenBank/DDBJ whole genome shotgun (WGS) entry which is preliminary data.</text>
</comment>
<dbReference type="SMART" id="SM01417">
    <property type="entry name" value="Solute_trans_a"/>
    <property type="match status" value="1"/>
</dbReference>
<reference evidence="8 9" key="1">
    <citation type="submission" date="2024-10" db="EMBL/GenBank/DDBJ databases">
        <title>Updated reference genomes for cyclostephanoid diatoms.</title>
        <authorList>
            <person name="Roberts W.R."/>
            <person name="Alverson A.J."/>
        </authorList>
    </citation>
    <scope>NUCLEOTIDE SEQUENCE [LARGE SCALE GENOMIC DNA]</scope>
    <source>
        <strain evidence="8 9">AJA228-03</strain>
    </source>
</reference>
<feature type="region of interest" description="Disordered" evidence="6">
    <location>
        <begin position="725"/>
        <end position="753"/>
    </location>
</feature>
<dbReference type="Pfam" id="PF03619">
    <property type="entry name" value="Solute_trans_a"/>
    <property type="match status" value="2"/>
</dbReference>
<accession>A0ABD3RA00</accession>
<feature type="transmembrane region" description="Helical" evidence="7">
    <location>
        <begin position="397"/>
        <end position="422"/>
    </location>
</feature>
<comment type="subcellular location">
    <subcellularLocation>
        <location evidence="1">Membrane</location>
        <topology evidence="1">Multi-pass membrane protein</topology>
    </subcellularLocation>
</comment>
<evidence type="ECO:0008006" key="10">
    <source>
        <dbReference type="Google" id="ProtNLM"/>
    </source>
</evidence>
<feature type="coiled-coil region" evidence="5">
    <location>
        <begin position="172"/>
        <end position="207"/>
    </location>
</feature>
<keyword evidence="3 7" id="KW-1133">Transmembrane helix</keyword>
<evidence type="ECO:0000256" key="1">
    <source>
        <dbReference type="ARBA" id="ARBA00004141"/>
    </source>
</evidence>
<feature type="transmembrane region" description="Helical" evidence="7">
    <location>
        <begin position="319"/>
        <end position="336"/>
    </location>
</feature>
<evidence type="ECO:0000256" key="4">
    <source>
        <dbReference type="ARBA" id="ARBA00023136"/>
    </source>
</evidence>
<protein>
    <recommendedName>
        <fullName evidence="10">Transmembrane protein 184C</fullName>
    </recommendedName>
</protein>
<evidence type="ECO:0000256" key="7">
    <source>
        <dbReference type="SAM" id="Phobius"/>
    </source>
</evidence>
<dbReference type="InterPro" id="IPR005178">
    <property type="entry name" value="Ostalpha/TMEM184C"/>
</dbReference>
<keyword evidence="2 7" id="KW-0812">Transmembrane</keyword>
<feature type="transmembrane region" description="Helical" evidence="7">
    <location>
        <begin position="286"/>
        <end position="304"/>
    </location>
</feature>
<feature type="non-terminal residue" evidence="8">
    <location>
        <position position="1"/>
    </location>
</feature>
<keyword evidence="5" id="KW-0175">Coiled coil</keyword>
<feature type="compositionally biased region" description="Gly residues" evidence="6">
    <location>
        <begin position="737"/>
        <end position="746"/>
    </location>
</feature>
<feature type="transmembrane region" description="Helical" evidence="7">
    <location>
        <begin position="247"/>
        <end position="266"/>
    </location>
</feature>
<evidence type="ECO:0000313" key="8">
    <source>
        <dbReference type="EMBL" id="KAL3809810.1"/>
    </source>
</evidence>
<evidence type="ECO:0000256" key="2">
    <source>
        <dbReference type="ARBA" id="ARBA00022692"/>
    </source>
</evidence>
<feature type="compositionally biased region" description="Basic and acidic residues" evidence="6">
    <location>
        <begin position="41"/>
        <end position="50"/>
    </location>
</feature>